<protein>
    <submittedName>
        <fullName evidence="3">Uncharacterized protein</fullName>
    </submittedName>
</protein>
<feature type="region of interest" description="Disordered" evidence="2">
    <location>
        <begin position="553"/>
        <end position="612"/>
    </location>
</feature>
<reference evidence="3" key="2">
    <citation type="submission" date="2023-06" db="EMBL/GenBank/DDBJ databases">
        <authorList>
            <consortium name="Lawrence Berkeley National Laboratory"/>
            <person name="Mondo S.J."/>
            <person name="Hensen N."/>
            <person name="Bonometti L."/>
            <person name="Westerberg I."/>
            <person name="Brannstrom I.O."/>
            <person name="Guillou S."/>
            <person name="Cros-Aarteil S."/>
            <person name="Calhoun S."/>
            <person name="Haridas S."/>
            <person name="Kuo A."/>
            <person name="Pangilinan J."/>
            <person name="Riley R."/>
            <person name="Labutti K."/>
            <person name="Andreopoulos B."/>
            <person name="Lipzen A."/>
            <person name="Chen C."/>
            <person name="Yanf M."/>
            <person name="Daum C."/>
            <person name="Ng V."/>
            <person name="Clum A."/>
            <person name="Steindorff A."/>
            <person name="Ohm R."/>
            <person name="Martin F."/>
            <person name="Silar P."/>
            <person name="Natvig D."/>
            <person name="Lalanne C."/>
            <person name="Gautier V."/>
            <person name="Ament-Velasquez S.L."/>
            <person name="Kruys A."/>
            <person name="Hutchinson M.I."/>
            <person name="Powell A.J."/>
            <person name="Barry K."/>
            <person name="Miller A.N."/>
            <person name="Grigoriev I.V."/>
            <person name="Debuchy R."/>
            <person name="Gladieux P."/>
            <person name="Thoren M.H."/>
            <person name="Johannesson H."/>
        </authorList>
    </citation>
    <scope>NUCLEOTIDE SEQUENCE</scope>
    <source>
        <strain evidence="3">CBS 626.80</strain>
    </source>
</reference>
<evidence type="ECO:0000256" key="1">
    <source>
        <dbReference type="SAM" id="Coils"/>
    </source>
</evidence>
<feature type="compositionally biased region" description="Low complexity" evidence="2">
    <location>
        <begin position="290"/>
        <end position="303"/>
    </location>
</feature>
<evidence type="ECO:0000256" key="2">
    <source>
        <dbReference type="SAM" id="MobiDB-lite"/>
    </source>
</evidence>
<feature type="region of interest" description="Disordered" evidence="2">
    <location>
        <begin position="109"/>
        <end position="132"/>
    </location>
</feature>
<accession>A0AAN6SHY0</accession>
<evidence type="ECO:0000313" key="3">
    <source>
        <dbReference type="EMBL" id="KAK3955007.1"/>
    </source>
</evidence>
<keyword evidence="4" id="KW-1185">Reference proteome</keyword>
<evidence type="ECO:0000313" key="4">
    <source>
        <dbReference type="Proteomes" id="UP001303222"/>
    </source>
</evidence>
<dbReference type="EMBL" id="MU859082">
    <property type="protein sequence ID" value="KAK3955007.1"/>
    <property type="molecule type" value="Genomic_DNA"/>
</dbReference>
<feature type="region of interest" description="Disordered" evidence="2">
    <location>
        <begin position="491"/>
        <end position="514"/>
    </location>
</feature>
<organism evidence="3 4">
    <name type="scientific">Pseudoneurospora amorphoporcata</name>
    <dbReference type="NCBI Taxonomy" id="241081"/>
    <lineage>
        <taxon>Eukaryota</taxon>
        <taxon>Fungi</taxon>
        <taxon>Dikarya</taxon>
        <taxon>Ascomycota</taxon>
        <taxon>Pezizomycotina</taxon>
        <taxon>Sordariomycetes</taxon>
        <taxon>Sordariomycetidae</taxon>
        <taxon>Sordariales</taxon>
        <taxon>Sordariaceae</taxon>
        <taxon>Pseudoneurospora</taxon>
    </lineage>
</organism>
<dbReference type="AlphaFoldDB" id="A0AAN6SHY0"/>
<name>A0AAN6SHY0_9PEZI</name>
<sequence length="612" mass="64934">MSSSTMTRMGADSFLPSGSIDTSMRFPLPSLGDSPSSLISPLALPRGAAGYFDLASATSNPTLQAPSKLSVPGCHVYSPLSPNFRGPVAGHMSQFMSPNLAPIQQGIQHQFEQQRSTSVPPNLRRSKTGQATKAQFSILSPPLTTSMDGMSASLGDAFSGVSVPAISSVSAGQARSASADAVNAPPNAHMVRRLVQQNGRIREAWEAERKYLEANRERAEEVYKEERALMEEERAEWEAEKAILLQQIEQLRQQVAHLGGQSSNANLAVLAAAHVSNNGMIGNVRWGEVSPESMRSSRSSQGSTQHMQAQQPEQPLPTASVSTIPGPQGPVVADSMAQSPELRPTSPAPVVDVQAIHPELEGIPIKANSVQKSTFTDGSAVEALKSPTKTPSPPPASHMPEPDVPEARSESPAKEQTKQVLKAEASVRLTMHAGHTPSHSLSVVATATSSGVGTINSSGSNTPTLQHGDHMISQALGVISEQEGTIPLAEQESVVSEDPPAAYEPAEDRPLKGPLMVRNMPAHDEIFFRRLSDKLEEVSKDTMAALPSVLKDAVVDDGEPGPSNAAENQSGDSSKGKENGSGSKSGDEAEMDIPLKLRRNNNFGAPFGEFKF</sequence>
<dbReference type="Proteomes" id="UP001303222">
    <property type="component" value="Unassembled WGS sequence"/>
</dbReference>
<proteinExistence type="predicted"/>
<gene>
    <name evidence="3" type="ORF">QBC32DRAFT_65551</name>
</gene>
<keyword evidence="1" id="KW-0175">Coiled coil</keyword>
<feature type="region of interest" description="Disordered" evidence="2">
    <location>
        <begin position="380"/>
        <end position="421"/>
    </location>
</feature>
<reference evidence="3" key="1">
    <citation type="journal article" date="2023" name="Mol. Phylogenet. Evol.">
        <title>Genome-scale phylogeny and comparative genomics of the fungal order Sordariales.</title>
        <authorList>
            <person name="Hensen N."/>
            <person name="Bonometti L."/>
            <person name="Westerberg I."/>
            <person name="Brannstrom I.O."/>
            <person name="Guillou S."/>
            <person name="Cros-Aarteil S."/>
            <person name="Calhoun S."/>
            <person name="Haridas S."/>
            <person name="Kuo A."/>
            <person name="Mondo S."/>
            <person name="Pangilinan J."/>
            <person name="Riley R."/>
            <person name="LaButti K."/>
            <person name="Andreopoulos B."/>
            <person name="Lipzen A."/>
            <person name="Chen C."/>
            <person name="Yan M."/>
            <person name="Daum C."/>
            <person name="Ng V."/>
            <person name="Clum A."/>
            <person name="Steindorff A."/>
            <person name="Ohm R.A."/>
            <person name="Martin F."/>
            <person name="Silar P."/>
            <person name="Natvig D.O."/>
            <person name="Lalanne C."/>
            <person name="Gautier V."/>
            <person name="Ament-Velasquez S.L."/>
            <person name="Kruys A."/>
            <person name="Hutchinson M.I."/>
            <person name="Powell A.J."/>
            <person name="Barry K."/>
            <person name="Miller A.N."/>
            <person name="Grigoriev I.V."/>
            <person name="Debuchy R."/>
            <person name="Gladieux P."/>
            <person name="Hiltunen Thoren M."/>
            <person name="Johannesson H."/>
        </authorList>
    </citation>
    <scope>NUCLEOTIDE SEQUENCE</scope>
    <source>
        <strain evidence="3">CBS 626.80</strain>
    </source>
</reference>
<comment type="caution">
    <text evidence="3">The sequence shown here is derived from an EMBL/GenBank/DDBJ whole genome shotgun (WGS) entry which is preliminary data.</text>
</comment>
<feature type="region of interest" description="Disordered" evidence="2">
    <location>
        <begin position="289"/>
        <end position="347"/>
    </location>
</feature>
<feature type="compositionally biased region" description="Polar residues" evidence="2">
    <location>
        <begin position="304"/>
        <end position="325"/>
    </location>
</feature>
<feature type="compositionally biased region" description="Basic and acidic residues" evidence="2">
    <location>
        <begin position="405"/>
        <end position="417"/>
    </location>
</feature>
<feature type="coiled-coil region" evidence="1">
    <location>
        <begin position="202"/>
        <end position="261"/>
    </location>
</feature>